<dbReference type="PIRSF" id="PIRSF012641">
    <property type="entry name" value="UCP012641"/>
    <property type="match status" value="1"/>
</dbReference>
<accession>A0ABP8L7Y5</accession>
<dbReference type="EMBL" id="BAABEX010000009">
    <property type="protein sequence ID" value="GAA4423263.1"/>
    <property type="molecule type" value="Genomic_DNA"/>
</dbReference>
<protein>
    <submittedName>
        <fullName evidence="2">Zinc-binding peptidase</fullName>
    </submittedName>
</protein>
<evidence type="ECO:0000259" key="1">
    <source>
        <dbReference type="Pfam" id="PF10005"/>
    </source>
</evidence>
<dbReference type="RefSeq" id="WP_345062872.1">
    <property type="nucleotide sequence ID" value="NZ_BAABEX010000009.1"/>
</dbReference>
<sequence>MRVFNCSHCGHLVFFDSVQCLHCHSTLAFDPHTLSMRALEPAGSESAAGVLRARGAASAHAPPATPGPVRYYRLCRNHTLYQACNFAVDADDSNPWCASCRQTRTLPNLADPAHLRRWRKIEAAKRHLFYTLARLGLEHPDAARRPRFEFLADQPGKPAVLTGHLNGMITLNVAEADDDERARRRVAMGEPYRTLIGHLRHESGHFFWDSLVRDGGPLDAFRQLFGDERADYAAALRAHYARGGPPAGWEAQHVSAYATAHPWEDWAETWAHYLHLIDLLETAASYSAGFAVPDPQSPQRFHVHDPFAAPERPFDAMVREWVPLTLMLNSLNRSLGQDDAYPFALSAGAMHKLQFVHDLVRSQRTTASSLSA</sequence>
<organism evidence="2 3">
    <name type="scientific">Acidovorax lacteus</name>
    <dbReference type="NCBI Taxonomy" id="1924988"/>
    <lineage>
        <taxon>Bacteria</taxon>
        <taxon>Pseudomonadati</taxon>
        <taxon>Pseudomonadota</taxon>
        <taxon>Betaproteobacteria</taxon>
        <taxon>Burkholderiales</taxon>
        <taxon>Comamonadaceae</taxon>
        <taxon>Acidovorax</taxon>
    </lineage>
</organism>
<evidence type="ECO:0000313" key="2">
    <source>
        <dbReference type="EMBL" id="GAA4423263.1"/>
    </source>
</evidence>
<dbReference type="Pfam" id="PF10005">
    <property type="entry name" value="Zn_ribbon_DZR_6"/>
    <property type="match status" value="1"/>
</dbReference>
<dbReference type="InterPro" id="IPR031321">
    <property type="entry name" value="UCP012641"/>
</dbReference>
<gene>
    <name evidence="2" type="ORF">GCM10023090_15280</name>
</gene>
<comment type="caution">
    <text evidence="2">The sequence shown here is derived from an EMBL/GenBank/DDBJ whole genome shotgun (WGS) entry which is preliminary data.</text>
</comment>
<dbReference type="Proteomes" id="UP001501788">
    <property type="component" value="Unassembled WGS sequence"/>
</dbReference>
<proteinExistence type="predicted"/>
<feature type="domain" description="Zinc-ribbon" evidence="1">
    <location>
        <begin position="3"/>
        <end position="110"/>
    </location>
</feature>
<keyword evidence="3" id="KW-1185">Reference proteome</keyword>
<name>A0ABP8L7Y5_9BURK</name>
<evidence type="ECO:0000313" key="3">
    <source>
        <dbReference type="Proteomes" id="UP001501788"/>
    </source>
</evidence>
<dbReference type="InterPro" id="IPR011201">
    <property type="entry name" value="Zinc-ribbon_6_bact"/>
</dbReference>
<reference evidence="3" key="1">
    <citation type="journal article" date="2019" name="Int. J. Syst. Evol. Microbiol.">
        <title>The Global Catalogue of Microorganisms (GCM) 10K type strain sequencing project: providing services to taxonomists for standard genome sequencing and annotation.</title>
        <authorList>
            <consortium name="The Broad Institute Genomics Platform"/>
            <consortium name="The Broad Institute Genome Sequencing Center for Infectious Disease"/>
            <person name="Wu L."/>
            <person name="Ma J."/>
        </authorList>
    </citation>
    <scope>NUCLEOTIDE SEQUENCE [LARGE SCALE GENOMIC DNA]</scope>
    <source>
        <strain evidence="3">JCM 31890</strain>
    </source>
</reference>
<dbReference type="Pfam" id="PF15887">
    <property type="entry name" value="Peptidase_Mx"/>
    <property type="match status" value="1"/>
</dbReference>